<dbReference type="Pfam" id="PF06439">
    <property type="entry name" value="3keto-disac_hyd"/>
    <property type="match status" value="1"/>
</dbReference>
<evidence type="ECO:0000313" key="2">
    <source>
        <dbReference type="EMBL" id="SFI25133.1"/>
    </source>
</evidence>
<dbReference type="STRING" id="1576369.SAMN05421753_10772"/>
<protein>
    <recommendedName>
        <fullName evidence="1">3-keto-alpha-glucoside-1,2-lyase/3-keto-2-hydroxy-glucal hydratase domain-containing protein</fullName>
    </recommendedName>
</protein>
<feature type="domain" description="3-keto-alpha-glucoside-1,2-lyase/3-keto-2-hydroxy-glucal hydratase" evidence="1">
    <location>
        <begin position="87"/>
        <end position="263"/>
    </location>
</feature>
<evidence type="ECO:0000313" key="3">
    <source>
        <dbReference type="Proteomes" id="UP000199518"/>
    </source>
</evidence>
<dbReference type="Proteomes" id="UP000199518">
    <property type="component" value="Unassembled WGS sequence"/>
</dbReference>
<gene>
    <name evidence="2" type="ORF">SAMN05421753_10772</name>
</gene>
<dbReference type="InterPro" id="IPR010496">
    <property type="entry name" value="AL/BT2_dom"/>
</dbReference>
<dbReference type="GO" id="GO:0016787">
    <property type="term" value="F:hydrolase activity"/>
    <property type="evidence" value="ECO:0007669"/>
    <property type="project" value="InterPro"/>
</dbReference>
<sequence>MPNFEQNATARRLLKSLSVQLHSHGSQSRGTESEKRPESPAVSSTFRWLSIVRPGIVALALGIVSAPLATFAEEKLQPGIFATTPTVSLFDGKTLGHWTRADFGKEGVLEVKDGELILGRGNPMTGVLWKGPELPGSNYELSFEARRVEGNDFFSAVTFPVKKNACTLVLGGWGGGLTGLSSINGSDASENETTGYFEFQKGQWYKVRIRVTDDRIDAFVDDKPLTGVDLDGKQISLRIEMELCRPLGFASYRTQGAIKNIELRQLPAADKAN</sequence>
<proteinExistence type="predicted"/>
<evidence type="ECO:0000259" key="1">
    <source>
        <dbReference type="Pfam" id="PF06439"/>
    </source>
</evidence>
<reference evidence="3" key="1">
    <citation type="submission" date="2016-10" db="EMBL/GenBank/DDBJ databases">
        <authorList>
            <person name="Varghese N."/>
            <person name="Submissions S."/>
        </authorList>
    </citation>
    <scope>NUCLEOTIDE SEQUENCE [LARGE SCALE GENOMIC DNA]</scope>
    <source>
        <strain evidence="3">DSM 26348</strain>
    </source>
</reference>
<name>A0A1I3GP29_9PLAN</name>
<dbReference type="OrthoDB" id="282033at2"/>
<organism evidence="2 3">
    <name type="scientific">Planctomicrobium piriforme</name>
    <dbReference type="NCBI Taxonomy" id="1576369"/>
    <lineage>
        <taxon>Bacteria</taxon>
        <taxon>Pseudomonadati</taxon>
        <taxon>Planctomycetota</taxon>
        <taxon>Planctomycetia</taxon>
        <taxon>Planctomycetales</taxon>
        <taxon>Planctomycetaceae</taxon>
        <taxon>Planctomicrobium</taxon>
    </lineage>
</organism>
<dbReference type="Gene3D" id="2.60.120.560">
    <property type="entry name" value="Exo-inulinase, domain 1"/>
    <property type="match status" value="1"/>
</dbReference>
<keyword evidence="3" id="KW-1185">Reference proteome</keyword>
<accession>A0A1I3GP29</accession>
<dbReference type="EMBL" id="FOQD01000007">
    <property type="protein sequence ID" value="SFI25133.1"/>
    <property type="molecule type" value="Genomic_DNA"/>
</dbReference>
<dbReference type="AlphaFoldDB" id="A0A1I3GP29"/>